<proteinExistence type="predicted"/>
<gene>
    <name evidence="1" type="ORF">PODLI_1B035042</name>
</gene>
<dbReference type="Proteomes" id="UP001178461">
    <property type="component" value="Chromosome 12"/>
</dbReference>
<name>A0AA35L386_9SAUR</name>
<sequence length="69" mass="8219">MLFDFPFPENCLKRRISTTIHFRFIFLQTLHSGAPIWEFFPPIIRLFKNRLMSFKRLGAAFLQSGARRS</sequence>
<reference evidence="1" key="1">
    <citation type="submission" date="2022-12" db="EMBL/GenBank/DDBJ databases">
        <authorList>
            <person name="Alioto T."/>
            <person name="Alioto T."/>
            <person name="Gomez Garrido J."/>
        </authorList>
    </citation>
    <scope>NUCLEOTIDE SEQUENCE</scope>
</reference>
<dbReference type="EMBL" id="OX395137">
    <property type="protein sequence ID" value="CAI5788521.1"/>
    <property type="molecule type" value="Genomic_DNA"/>
</dbReference>
<dbReference type="AlphaFoldDB" id="A0AA35L386"/>
<evidence type="ECO:0000313" key="2">
    <source>
        <dbReference type="Proteomes" id="UP001178461"/>
    </source>
</evidence>
<evidence type="ECO:0000313" key="1">
    <source>
        <dbReference type="EMBL" id="CAI5788521.1"/>
    </source>
</evidence>
<keyword evidence="2" id="KW-1185">Reference proteome</keyword>
<protein>
    <submittedName>
        <fullName evidence="1">Uncharacterized protein</fullName>
    </submittedName>
</protein>
<organism evidence="1 2">
    <name type="scientific">Podarcis lilfordi</name>
    <name type="common">Lilford's wall lizard</name>
    <dbReference type="NCBI Taxonomy" id="74358"/>
    <lineage>
        <taxon>Eukaryota</taxon>
        <taxon>Metazoa</taxon>
        <taxon>Chordata</taxon>
        <taxon>Craniata</taxon>
        <taxon>Vertebrata</taxon>
        <taxon>Euteleostomi</taxon>
        <taxon>Lepidosauria</taxon>
        <taxon>Squamata</taxon>
        <taxon>Bifurcata</taxon>
        <taxon>Unidentata</taxon>
        <taxon>Episquamata</taxon>
        <taxon>Laterata</taxon>
        <taxon>Lacertibaenia</taxon>
        <taxon>Lacertidae</taxon>
        <taxon>Podarcis</taxon>
    </lineage>
</organism>
<accession>A0AA35L386</accession>